<dbReference type="EMBL" id="JABEXW010000103">
    <property type="protein sequence ID" value="KAF4971074.1"/>
    <property type="molecule type" value="Genomic_DNA"/>
</dbReference>
<dbReference type="Proteomes" id="UP000622797">
    <property type="component" value="Unassembled WGS sequence"/>
</dbReference>
<keyword evidence="7" id="KW-1185">Reference proteome</keyword>
<keyword evidence="2" id="KW-0479">Metal-binding</keyword>
<dbReference type="Pfam" id="PF04828">
    <property type="entry name" value="GFA"/>
    <property type="match status" value="2"/>
</dbReference>
<keyword evidence="4" id="KW-0456">Lyase</keyword>
<dbReference type="InterPro" id="IPR006913">
    <property type="entry name" value="CENP-V/GFA"/>
</dbReference>
<dbReference type="Gene3D" id="3.90.1590.10">
    <property type="entry name" value="glutathione-dependent formaldehyde- activating enzyme (gfa)"/>
    <property type="match status" value="1"/>
</dbReference>
<evidence type="ECO:0000256" key="2">
    <source>
        <dbReference type="ARBA" id="ARBA00022723"/>
    </source>
</evidence>
<dbReference type="InterPro" id="IPR011057">
    <property type="entry name" value="Mss4-like_sf"/>
</dbReference>
<dbReference type="AlphaFoldDB" id="A0A8H4XED7"/>
<evidence type="ECO:0000313" key="6">
    <source>
        <dbReference type="EMBL" id="KAF4971074.1"/>
    </source>
</evidence>
<dbReference type="GO" id="GO:0046872">
    <property type="term" value="F:metal ion binding"/>
    <property type="evidence" value="ECO:0007669"/>
    <property type="project" value="UniProtKB-KW"/>
</dbReference>
<dbReference type="OrthoDB" id="406544at2759"/>
<dbReference type="GO" id="GO:0016846">
    <property type="term" value="F:carbon-sulfur lyase activity"/>
    <property type="evidence" value="ECO:0007669"/>
    <property type="project" value="InterPro"/>
</dbReference>
<name>A0A8H4XED7_9HYPO</name>
<evidence type="ECO:0000313" key="7">
    <source>
        <dbReference type="Proteomes" id="UP000622797"/>
    </source>
</evidence>
<feature type="domain" description="CENP-V/GFA" evidence="5">
    <location>
        <begin position="117"/>
        <end position="167"/>
    </location>
</feature>
<accession>A0A8H4XED7</accession>
<comment type="similarity">
    <text evidence="1">Belongs to the Gfa family.</text>
</comment>
<dbReference type="SUPFAM" id="SSF51316">
    <property type="entry name" value="Mss4-like"/>
    <property type="match status" value="2"/>
</dbReference>
<protein>
    <recommendedName>
        <fullName evidence="5">CENP-V/GFA domain-containing protein</fullName>
    </recommendedName>
</protein>
<evidence type="ECO:0000259" key="5">
    <source>
        <dbReference type="Pfam" id="PF04828"/>
    </source>
</evidence>
<dbReference type="PANTHER" id="PTHR33337">
    <property type="entry name" value="GFA DOMAIN-CONTAINING PROTEIN"/>
    <property type="match status" value="1"/>
</dbReference>
<sequence>MTTHYSQREDILPLTGGCACGLIRYQLSLSPIIVHCCYCTSCQRQTGSILALNAIIESTALTLLPSAPPTFAGTTSNPEPIPAGVQPVFARLTAAESAIREPQPKARALSVCLPTESGVGQTVVSCPACHTGLWNHYVDGGAHLSSIRVGTLDKPWEIEPDVHIYTRSRQSWVTVNDGKPSFDEYYSKREDLLREDALKRYEALKPKITEMRAELRAGWE</sequence>
<evidence type="ECO:0000256" key="1">
    <source>
        <dbReference type="ARBA" id="ARBA00005495"/>
    </source>
</evidence>
<keyword evidence="3" id="KW-0862">Zinc</keyword>
<feature type="domain" description="CENP-V/GFA" evidence="5">
    <location>
        <begin position="14"/>
        <end position="74"/>
    </location>
</feature>
<reference evidence="6" key="1">
    <citation type="journal article" date="2020" name="BMC Genomics">
        <title>Correction to: Identification and distribution of gene clusters required for synthesis of sphingolipid metabolism inhibitors in diverse species of the filamentous fungus Fusarium.</title>
        <authorList>
            <person name="Kim H.S."/>
            <person name="Lohmar J.M."/>
            <person name="Busman M."/>
            <person name="Brown D.W."/>
            <person name="Naumann T.A."/>
            <person name="Divon H.H."/>
            <person name="Lysoe E."/>
            <person name="Uhlig S."/>
            <person name="Proctor R.H."/>
        </authorList>
    </citation>
    <scope>NUCLEOTIDE SEQUENCE</scope>
    <source>
        <strain evidence="6">NRRL 20472</strain>
    </source>
</reference>
<reference evidence="6" key="2">
    <citation type="submission" date="2020-05" db="EMBL/GenBank/DDBJ databases">
        <authorList>
            <person name="Kim H.-S."/>
            <person name="Proctor R.H."/>
            <person name="Brown D.W."/>
        </authorList>
    </citation>
    <scope>NUCLEOTIDE SEQUENCE</scope>
    <source>
        <strain evidence="6">NRRL 20472</strain>
    </source>
</reference>
<organism evidence="6 7">
    <name type="scientific">Fusarium sarcochroum</name>
    <dbReference type="NCBI Taxonomy" id="1208366"/>
    <lineage>
        <taxon>Eukaryota</taxon>
        <taxon>Fungi</taxon>
        <taxon>Dikarya</taxon>
        <taxon>Ascomycota</taxon>
        <taxon>Pezizomycotina</taxon>
        <taxon>Sordariomycetes</taxon>
        <taxon>Hypocreomycetidae</taxon>
        <taxon>Hypocreales</taxon>
        <taxon>Nectriaceae</taxon>
        <taxon>Fusarium</taxon>
        <taxon>Fusarium lateritium species complex</taxon>
    </lineage>
</organism>
<evidence type="ECO:0000256" key="4">
    <source>
        <dbReference type="ARBA" id="ARBA00023239"/>
    </source>
</evidence>
<dbReference type="PANTHER" id="PTHR33337:SF33">
    <property type="entry name" value="CENP-V_GFA DOMAIN-CONTAINING PROTEIN"/>
    <property type="match status" value="1"/>
</dbReference>
<comment type="caution">
    <text evidence="6">The sequence shown here is derived from an EMBL/GenBank/DDBJ whole genome shotgun (WGS) entry which is preliminary data.</text>
</comment>
<evidence type="ECO:0000256" key="3">
    <source>
        <dbReference type="ARBA" id="ARBA00022833"/>
    </source>
</evidence>
<proteinExistence type="inferred from homology"/>
<gene>
    <name evidence="6" type="ORF">FSARC_2022</name>
</gene>